<sequence length="33" mass="3816">MAQGSHQIDFQVLHDLRQKFPEVPEVARGNRPD</sequence>
<organism evidence="1 2">
    <name type="scientific">Pan troglodytes</name>
    <name type="common">Chimpanzee</name>
    <dbReference type="NCBI Taxonomy" id="9598"/>
    <lineage>
        <taxon>Eukaryota</taxon>
        <taxon>Metazoa</taxon>
        <taxon>Chordata</taxon>
        <taxon>Craniata</taxon>
        <taxon>Vertebrata</taxon>
        <taxon>Euteleostomi</taxon>
        <taxon>Mammalia</taxon>
        <taxon>Eutheria</taxon>
        <taxon>Euarchontoglires</taxon>
        <taxon>Primates</taxon>
        <taxon>Haplorrhini</taxon>
        <taxon>Catarrhini</taxon>
        <taxon>Hominidae</taxon>
        <taxon>Pan</taxon>
    </lineage>
</organism>
<evidence type="ECO:0000313" key="2">
    <source>
        <dbReference type="Proteomes" id="UP000236370"/>
    </source>
</evidence>
<gene>
    <name evidence="1" type="ORF">CK820_G0000028</name>
</gene>
<feature type="non-terminal residue" evidence="1">
    <location>
        <position position="33"/>
    </location>
</feature>
<evidence type="ECO:0000313" key="1">
    <source>
        <dbReference type="EMBL" id="PNI86828.1"/>
    </source>
</evidence>
<accession>A0A2J8PS40</accession>
<dbReference type="Proteomes" id="UP000236370">
    <property type="component" value="Unassembled WGS sequence"/>
</dbReference>
<name>A0A2J8PS40_PANTR</name>
<dbReference type="Gene3D" id="1.10.8.10">
    <property type="entry name" value="DNA helicase RuvA subunit, C-terminal domain"/>
    <property type="match status" value="1"/>
</dbReference>
<protein>
    <submittedName>
        <fullName evidence="1">TAB2 isoform 8</fullName>
    </submittedName>
</protein>
<dbReference type="AlphaFoldDB" id="A0A2J8PS40"/>
<dbReference type="EMBL" id="NBAG03000210">
    <property type="protein sequence ID" value="PNI86828.1"/>
    <property type="molecule type" value="Genomic_DNA"/>
</dbReference>
<proteinExistence type="predicted"/>
<comment type="caution">
    <text evidence="1">The sequence shown here is derived from an EMBL/GenBank/DDBJ whole genome shotgun (WGS) entry which is preliminary data.</text>
</comment>
<dbReference type="SMR" id="A0A2J8PS40"/>
<reference evidence="1 2" key="1">
    <citation type="submission" date="2017-12" db="EMBL/GenBank/DDBJ databases">
        <title>High-resolution comparative analysis of great ape genomes.</title>
        <authorList>
            <person name="Pollen A."/>
            <person name="Hastie A."/>
            <person name="Hormozdiari F."/>
            <person name="Dougherty M."/>
            <person name="Liu R."/>
            <person name="Chaisson M."/>
            <person name="Hoppe E."/>
            <person name="Hill C."/>
            <person name="Pang A."/>
            <person name="Hillier L."/>
            <person name="Baker C."/>
            <person name="Armstrong J."/>
            <person name="Shendure J."/>
            <person name="Paten B."/>
            <person name="Wilson R."/>
            <person name="Chao H."/>
            <person name="Schneider V."/>
            <person name="Ventura M."/>
            <person name="Kronenberg Z."/>
            <person name="Murali S."/>
            <person name="Gordon D."/>
            <person name="Cantsilieris S."/>
            <person name="Munson K."/>
            <person name="Nelson B."/>
            <person name="Raja A."/>
            <person name="Underwood J."/>
            <person name="Diekhans M."/>
            <person name="Fiddes I."/>
            <person name="Haussler D."/>
            <person name="Eichler E."/>
        </authorList>
    </citation>
    <scope>NUCLEOTIDE SEQUENCE [LARGE SCALE GENOMIC DNA]</scope>
    <source>
        <strain evidence="1">Yerkes chimp pedigree #C0471</strain>
    </source>
</reference>